<feature type="domain" description="DUF4097" evidence="2">
    <location>
        <begin position="103"/>
        <end position="342"/>
    </location>
</feature>
<evidence type="ECO:0000259" key="2">
    <source>
        <dbReference type="Pfam" id="PF13349"/>
    </source>
</evidence>
<dbReference type="Pfam" id="PF13349">
    <property type="entry name" value="DUF4097"/>
    <property type="match status" value="1"/>
</dbReference>
<protein>
    <submittedName>
        <fullName evidence="3">Predicted membrane protein</fullName>
    </submittedName>
</protein>
<evidence type="ECO:0000256" key="1">
    <source>
        <dbReference type="SAM" id="MobiDB-lite"/>
    </source>
</evidence>
<evidence type="ECO:0000313" key="3">
    <source>
        <dbReference type="EMBL" id="CUO83555.1"/>
    </source>
</evidence>
<name>A0A174IES4_9FIRM</name>
<dbReference type="InterPro" id="IPR025164">
    <property type="entry name" value="Toastrack_DUF4097"/>
</dbReference>
<dbReference type="AlphaFoldDB" id="A0A174IES4"/>
<organism evidence="3 4">
    <name type="scientific">Fusicatenibacter saccharivorans</name>
    <dbReference type="NCBI Taxonomy" id="1150298"/>
    <lineage>
        <taxon>Bacteria</taxon>
        <taxon>Bacillati</taxon>
        <taxon>Bacillota</taxon>
        <taxon>Clostridia</taxon>
        <taxon>Lachnospirales</taxon>
        <taxon>Lachnospiraceae</taxon>
        <taxon>Fusicatenibacter</taxon>
    </lineage>
</organism>
<dbReference type="RefSeq" id="WP_082425001.1">
    <property type="nucleotide sequence ID" value="NZ_CYYV01000017.1"/>
</dbReference>
<dbReference type="Proteomes" id="UP000095706">
    <property type="component" value="Unassembled WGS sequence"/>
</dbReference>
<dbReference type="Pfam" id="PF22564">
    <property type="entry name" value="HAAS"/>
    <property type="match status" value="1"/>
</dbReference>
<feature type="compositionally biased region" description="Basic and acidic residues" evidence="1">
    <location>
        <begin position="81"/>
        <end position="91"/>
    </location>
</feature>
<sequence length="351" mass="38044">MMNTTYETYMNALKQGLASFDSAAAEEILNDFESHFADARSQGLSDEEICVELGNVDDVLEFFRQEYATTEQPVANVLPQEKTHSNSEETHPNYPYAPSTAITAMEISLRNASADFTPGTSASVEFDFSGDFDPDRFEAGIEGNTFCLREKKLIPSVFWKHLFCNNHQKEVFSFQVPSTVQKLTLRSLNGATGLDTLSLTTLEISATNGKITGDSLSASSCRIQAANGKIVLTRLRTDSLDVSATNGKLEITGDCSRASLNSVNGKVLFEGTCSEYLTAKSVNGSVKLHLPHDLADASIHASTTTGKIRLVSNGRTESYTKTFTRSGISAFTIQASTVNGNVLLSDLPAEN</sequence>
<reference evidence="3 4" key="1">
    <citation type="submission" date="2015-09" db="EMBL/GenBank/DDBJ databases">
        <authorList>
            <consortium name="Pathogen Informatics"/>
        </authorList>
    </citation>
    <scope>NUCLEOTIDE SEQUENCE [LARGE SCALE GENOMIC DNA]</scope>
    <source>
        <strain evidence="3 4">2789STDY5608849</strain>
    </source>
</reference>
<feature type="region of interest" description="Disordered" evidence="1">
    <location>
        <begin position="73"/>
        <end position="94"/>
    </location>
</feature>
<accession>A0A174IES4</accession>
<proteinExistence type="predicted"/>
<evidence type="ECO:0000313" key="4">
    <source>
        <dbReference type="Proteomes" id="UP000095706"/>
    </source>
</evidence>
<gene>
    <name evidence="3" type="ORF">ERS852406_02956</name>
</gene>
<dbReference type="EMBL" id="CYYV01000017">
    <property type="protein sequence ID" value="CUO83555.1"/>
    <property type="molecule type" value="Genomic_DNA"/>
</dbReference>